<dbReference type="AlphaFoldDB" id="A0A9N9TAD4"/>
<accession>A0A9N9TAD4</accession>
<organism evidence="2 3">
    <name type="scientific">Diabrotica balteata</name>
    <name type="common">Banded cucumber beetle</name>
    <dbReference type="NCBI Taxonomy" id="107213"/>
    <lineage>
        <taxon>Eukaryota</taxon>
        <taxon>Metazoa</taxon>
        <taxon>Ecdysozoa</taxon>
        <taxon>Arthropoda</taxon>
        <taxon>Hexapoda</taxon>
        <taxon>Insecta</taxon>
        <taxon>Pterygota</taxon>
        <taxon>Neoptera</taxon>
        <taxon>Endopterygota</taxon>
        <taxon>Coleoptera</taxon>
        <taxon>Polyphaga</taxon>
        <taxon>Cucujiformia</taxon>
        <taxon>Chrysomeloidea</taxon>
        <taxon>Chrysomelidae</taxon>
        <taxon>Galerucinae</taxon>
        <taxon>Diabroticina</taxon>
        <taxon>Diabroticites</taxon>
        <taxon>Diabrotica</taxon>
    </lineage>
</organism>
<gene>
    <name evidence="2" type="ORF">DIABBA_LOCUS11915</name>
</gene>
<dbReference type="Gene3D" id="3.90.1200.10">
    <property type="match status" value="1"/>
</dbReference>
<dbReference type="Pfam" id="PF02958">
    <property type="entry name" value="EcKL"/>
    <property type="match status" value="1"/>
</dbReference>
<evidence type="ECO:0000313" key="2">
    <source>
        <dbReference type="EMBL" id="CAG9839114.1"/>
    </source>
</evidence>
<reference evidence="2" key="1">
    <citation type="submission" date="2022-01" db="EMBL/GenBank/DDBJ databases">
        <authorList>
            <person name="King R."/>
        </authorList>
    </citation>
    <scope>NUCLEOTIDE SEQUENCE</scope>
</reference>
<evidence type="ECO:0000259" key="1">
    <source>
        <dbReference type="SMART" id="SM00587"/>
    </source>
</evidence>
<evidence type="ECO:0000313" key="3">
    <source>
        <dbReference type="Proteomes" id="UP001153709"/>
    </source>
</evidence>
<dbReference type="InterPro" id="IPR011009">
    <property type="entry name" value="Kinase-like_dom_sf"/>
</dbReference>
<sequence length="410" mass="47709">MLVEMFTNGALHSWIQRSIGTENFTFTVENTTQKGEGYIGDLFFVKIVLQQPINGKDVLYLVAKTNKKNAGSEKSISIVEELCKREVFFYSTILKEYQELQNNRKLQVPFNIVPKCYKTFLEDGNEVIILENLKKEGYVLHPREQPMNIAHLELGLKSYAKLHALSFALKDQNKEMFENLSKNCISLVKEMLLNFQTLFDTKTSSLVETLKEAGRPDLSVVYEKFINEKSIYNRFMEVTNTISKDQALIHADCHNANMMFKYRDNDKSVPLHMVLIDFQAVCLHSPVIDLSYFLYMNLSPTEFPKLKDFVEYYYTEFCLYLKELGSDPEEVFSRRIFEEHLKLYMPYGVLITLPFLELLYLDNDETPALVDEESNEFFAGFNNDLKIKSRDEYVKRLVALVDSFFNGPYA</sequence>
<dbReference type="PANTHER" id="PTHR11012:SF30">
    <property type="entry name" value="PROTEIN KINASE-LIKE DOMAIN-CONTAINING"/>
    <property type="match status" value="1"/>
</dbReference>
<protein>
    <recommendedName>
        <fullName evidence="1">CHK kinase-like domain-containing protein</fullName>
    </recommendedName>
</protein>
<dbReference type="PANTHER" id="PTHR11012">
    <property type="entry name" value="PROTEIN KINASE-LIKE DOMAIN-CONTAINING"/>
    <property type="match status" value="1"/>
</dbReference>
<dbReference type="EMBL" id="OU898283">
    <property type="protein sequence ID" value="CAG9839114.1"/>
    <property type="molecule type" value="Genomic_DNA"/>
</dbReference>
<proteinExistence type="predicted"/>
<dbReference type="SMART" id="SM00587">
    <property type="entry name" value="CHK"/>
    <property type="match status" value="1"/>
</dbReference>
<dbReference type="OrthoDB" id="8250698at2759"/>
<dbReference type="Proteomes" id="UP001153709">
    <property type="component" value="Chromosome 8"/>
</dbReference>
<dbReference type="InterPro" id="IPR004119">
    <property type="entry name" value="EcKL"/>
</dbReference>
<dbReference type="SUPFAM" id="SSF56112">
    <property type="entry name" value="Protein kinase-like (PK-like)"/>
    <property type="match status" value="1"/>
</dbReference>
<feature type="domain" description="CHK kinase-like" evidence="1">
    <location>
        <begin position="128"/>
        <end position="323"/>
    </location>
</feature>
<dbReference type="InterPro" id="IPR015897">
    <property type="entry name" value="CHK_kinase-like"/>
</dbReference>
<name>A0A9N9TAD4_DIABA</name>
<keyword evidence="3" id="KW-1185">Reference proteome</keyword>